<comment type="subcellular location">
    <subcellularLocation>
        <location evidence="1">Membrane</location>
        <topology evidence="1">Multi-pass membrane protein</topology>
    </subcellularLocation>
</comment>
<evidence type="ECO:0000256" key="5">
    <source>
        <dbReference type="ARBA" id="ARBA00022837"/>
    </source>
</evidence>
<dbReference type="SUPFAM" id="SSF47473">
    <property type="entry name" value="EF-hand"/>
    <property type="match status" value="1"/>
</dbReference>
<keyword evidence="8" id="KW-0408">Iron</keyword>
<dbReference type="InterPro" id="IPR018247">
    <property type="entry name" value="EF_Hand_1_Ca_BS"/>
</dbReference>
<evidence type="ECO:0000256" key="11">
    <source>
        <dbReference type="SAM" id="Phobius"/>
    </source>
</evidence>
<evidence type="ECO:0000256" key="8">
    <source>
        <dbReference type="ARBA" id="ARBA00023004"/>
    </source>
</evidence>
<keyword evidence="9" id="KW-0443">Lipid metabolism</keyword>
<proteinExistence type="inferred from homology"/>
<comment type="similarity">
    <text evidence="2">Belongs to the fatty acid desaturase type 1 family.</text>
</comment>
<evidence type="ECO:0000256" key="2">
    <source>
        <dbReference type="ARBA" id="ARBA00009295"/>
    </source>
</evidence>
<dbReference type="CDD" id="cd00051">
    <property type="entry name" value="EFh"/>
    <property type="match status" value="1"/>
</dbReference>
<evidence type="ECO:0000256" key="3">
    <source>
        <dbReference type="ARBA" id="ARBA00022692"/>
    </source>
</evidence>
<dbReference type="GO" id="GO:0005509">
    <property type="term" value="F:calcium ion binding"/>
    <property type="evidence" value="ECO:0007669"/>
    <property type="project" value="InterPro"/>
</dbReference>
<feature type="transmembrane region" description="Helical" evidence="11">
    <location>
        <begin position="12"/>
        <end position="35"/>
    </location>
</feature>
<evidence type="ECO:0000313" key="13">
    <source>
        <dbReference type="EMBL" id="KAJ9612695.1"/>
    </source>
</evidence>
<dbReference type="Pfam" id="PF00487">
    <property type="entry name" value="FA_desaturase"/>
    <property type="match status" value="1"/>
</dbReference>
<dbReference type="PROSITE" id="PS00018">
    <property type="entry name" value="EF_HAND_1"/>
    <property type="match status" value="3"/>
</dbReference>
<gene>
    <name evidence="13" type="ORF">H2204_014993</name>
</gene>
<feature type="transmembrane region" description="Helical" evidence="11">
    <location>
        <begin position="138"/>
        <end position="160"/>
    </location>
</feature>
<dbReference type="InterPro" id="IPR015876">
    <property type="entry name" value="Acyl-CoA_DS"/>
</dbReference>
<keyword evidence="4" id="KW-0276">Fatty acid metabolism</keyword>
<dbReference type="InterPro" id="IPR002048">
    <property type="entry name" value="EF_hand_dom"/>
</dbReference>
<dbReference type="Gene3D" id="1.10.238.10">
    <property type="entry name" value="EF-hand"/>
    <property type="match status" value="1"/>
</dbReference>
<reference evidence="13" key="1">
    <citation type="submission" date="2022-10" db="EMBL/GenBank/DDBJ databases">
        <title>Culturing micro-colonial fungi from biological soil crusts in the Mojave desert and describing Neophaeococcomyces mojavensis, and introducing the new genera and species Taxawa tesnikishii.</title>
        <authorList>
            <person name="Kurbessoian T."/>
            <person name="Stajich J.E."/>
        </authorList>
    </citation>
    <scope>NUCLEOTIDE SEQUENCE</scope>
    <source>
        <strain evidence="13">TK_35</strain>
    </source>
</reference>
<keyword evidence="5" id="KW-0106">Calcium</keyword>
<dbReference type="EMBL" id="JAPDRN010000212">
    <property type="protein sequence ID" value="KAJ9612695.1"/>
    <property type="molecule type" value="Genomic_DNA"/>
</dbReference>
<dbReference type="GO" id="GO:0016717">
    <property type="term" value="F:oxidoreductase activity, acting on paired donors, with oxidation of a pair of donors resulting in the reduction of molecular oxygen to two molecules of water"/>
    <property type="evidence" value="ECO:0007669"/>
    <property type="project" value="InterPro"/>
</dbReference>
<dbReference type="CDD" id="cd03505">
    <property type="entry name" value="Delta9-FADS-like"/>
    <property type="match status" value="1"/>
</dbReference>
<dbReference type="InterPro" id="IPR011992">
    <property type="entry name" value="EF-hand-dom_pair"/>
</dbReference>
<feature type="domain" description="EF-hand" evidence="12">
    <location>
        <begin position="454"/>
        <end position="484"/>
    </location>
</feature>
<dbReference type="PANTHER" id="PTHR11351">
    <property type="entry name" value="ACYL-COA DESATURASE"/>
    <property type="match status" value="1"/>
</dbReference>
<evidence type="ECO:0000256" key="4">
    <source>
        <dbReference type="ARBA" id="ARBA00022832"/>
    </source>
</evidence>
<keyword evidence="10 11" id="KW-0472">Membrane</keyword>
<dbReference type="Pfam" id="PF13202">
    <property type="entry name" value="EF-hand_5"/>
    <property type="match status" value="3"/>
</dbReference>
<accession>A0AA39CLJ7</accession>
<dbReference type="AlphaFoldDB" id="A0AA39CLJ7"/>
<comment type="caution">
    <text evidence="13">The sequence shown here is derived from an EMBL/GenBank/DDBJ whole genome shotgun (WGS) entry which is preliminary data.</text>
</comment>
<dbReference type="PANTHER" id="PTHR11351:SF33">
    <property type="entry name" value="DELTA-9 FATTY ACID DESATURASE, DESA"/>
    <property type="match status" value="1"/>
</dbReference>
<dbReference type="PROSITE" id="PS50222">
    <property type="entry name" value="EF_HAND_2"/>
    <property type="match status" value="2"/>
</dbReference>
<feature type="domain" description="EF-hand" evidence="12">
    <location>
        <begin position="393"/>
        <end position="428"/>
    </location>
</feature>
<evidence type="ECO:0000256" key="9">
    <source>
        <dbReference type="ARBA" id="ARBA00023098"/>
    </source>
</evidence>
<evidence type="ECO:0000259" key="12">
    <source>
        <dbReference type="PROSITE" id="PS50222"/>
    </source>
</evidence>
<keyword evidence="3 11" id="KW-0812">Transmembrane</keyword>
<keyword evidence="7" id="KW-0560">Oxidoreductase</keyword>
<evidence type="ECO:0000256" key="1">
    <source>
        <dbReference type="ARBA" id="ARBA00004141"/>
    </source>
</evidence>
<dbReference type="InterPro" id="IPR005804">
    <property type="entry name" value="FA_desaturase_dom"/>
</dbReference>
<sequence length="484" mass="55437">MSLLTGGVLGLGWWQLALVLLVFTQLTIFSVTLYLHRSQAHRGVDFHPMVAHFFRFWTWLTTSMITKEWVAIHRKHHAKVETEDDPHSPVTRGIGQVFWRGVELYREARGMREDIEQYGRGTPDDAIERRLYTPYATFGPVLLFAINTVLFGLPGIALWAIQMAWIPFWAAGVVNGLGHWWGYRNYESADTSTNLTPWAFWIGGEELHNNHHAFPSSARFAMRRWEFDIGWSAIRLLQAVRLAKVLRVAPAMDVRPNIAVPDADTLKALLSHRFQAMTDYQRNVFMPALREEARHAGAKLRRLLPRRLRRGLVNDGRWLKPDSRAQLSEWVAQRPRIRTLVEYRARLATLLEARGHDAAERLRQLQAWCREAEESGIAALQAYAARLKGYTLAQVSDTASYLQRMDSDGDGKVSEAEYLQWMLYAFDRMDRNGDGVLTADELPGGKGRAITREQQRQTIVQRFHKQDANGDGFLDARELAAPPR</sequence>
<dbReference type="GO" id="GO:0016020">
    <property type="term" value="C:membrane"/>
    <property type="evidence" value="ECO:0007669"/>
    <property type="project" value="UniProtKB-SubCell"/>
</dbReference>
<protein>
    <recommendedName>
        <fullName evidence="12">EF-hand domain-containing protein</fullName>
    </recommendedName>
</protein>
<keyword evidence="6 11" id="KW-1133">Transmembrane helix</keyword>
<evidence type="ECO:0000256" key="7">
    <source>
        <dbReference type="ARBA" id="ARBA00023002"/>
    </source>
</evidence>
<evidence type="ECO:0000256" key="10">
    <source>
        <dbReference type="ARBA" id="ARBA00023136"/>
    </source>
</evidence>
<name>A0AA39CLJ7_9EURO</name>
<evidence type="ECO:0000256" key="6">
    <source>
        <dbReference type="ARBA" id="ARBA00022989"/>
    </source>
</evidence>
<dbReference type="GO" id="GO:0006631">
    <property type="term" value="P:fatty acid metabolic process"/>
    <property type="evidence" value="ECO:0007669"/>
    <property type="project" value="UniProtKB-KW"/>
</dbReference>
<organism evidence="13">
    <name type="scientific">Knufia peltigerae</name>
    <dbReference type="NCBI Taxonomy" id="1002370"/>
    <lineage>
        <taxon>Eukaryota</taxon>
        <taxon>Fungi</taxon>
        <taxon>Dikarya</taxon>
        <taxon>Ascomycota</taxon>
        <taxon>Pezizomycotina</taxon>
        <taxon>Eurotiomycetes</taxon>
        <taxon>Chaetothyriomycetidae</taxon>
        <taxon>Chaetothyriales</taxon>
        <taxon>Trichomeriaceae</taxon>
        <taxon>Knufia</taxon>
    </lineage>
</organism>